<name>A0ABP3UX26_9CLOT</name>
<evidence type="ECO:0000256" key="1">
    <source>
        <dbReference type="ARBA" id="ARBA00022448"/>
    </source>
</evidence>
<dbReference type="Gene3D" id="3.30.70.20">
    <property type="match status" value="1"/>
</dbReference>
<dbReference type="RefSeq" id="WP_343762515.1">
    <property type="nucleotide sequence ID" value="NZ_BAAACG010000013.1"/>
</dbReference>
<comment type="function">
    <text evidence="6">Ferredoxins are iron-sulfur proteins that transfer electrons in a wide variety of metabolic reactions.</text>
</comment>
<evidence type="ECO:0000256" key="2">
    <source>
        <dbReference type="ARBA" id="ARBA00022723"/>
    </source>
</evidence>
<reference evidence="9" key="1">
    <citation type="journal article" date="2019" name="Int. J. Syst. Evol. Microbiol.">
        <title>The Global Catalogue of Microorganisms (GCM) 10K type strain sequencing project: providing services to taxonomists for standard genome sequencing and annotation.</title>
        <authorList>
            <consortium name="The Broad Institute Genomics Platform"/>
            <consortium name="The Broad Institute Genome Sequencing Center for Infectious Disease"/>
            <person name="Wu L."/>
            <person name="Ma J."/>
        </authorList>
    </citation>
    <scope>NUCLEOTIDE SEQUENCE [LARGE SCALE GENOMIC DNA]</scope>
    <source>
        <strain evidence="9">JCM 1407</strain>
    </source>
</reference>
<evidence type="ECO:0000313" key="9">
    <source>
        <dbReference type="Proteomes" id="UP001501510"/>
    </source>
</evidence>
<feature type="domain" description="4Fe-4S ferredoxin-type" evidence="7">
    <location>
        <begin position="1"/>
        <end position="29"/>
    </location>
</feature>
<dbReference type="InterPro" id="IPR017896">
    <property type="entry name" value="4Fe4S_Fe-S-bd"/>
</dbReference>
<dbReference type="PRINTS" id="PR00352">
    <property type="entry name" value="3FE4SFRDOXIN"/>
</dbReference>
<keyword evidence="5 6" id="KW-0411">Iron-sulfur</keyword>
<organism evidence="8 9">
    <name type="scientific">Clostridium oceanicum</name>
    <dbReference type="NCBI Taxonomy" id="1543"/>
    <lineage>
        <taxon>Bacteria</taxon>
        <taxon>Bacillati</taxon>
        <taxon>Bacillota</taxon>
        <taxon>Clostridia</taxon>
        <taxon>Eubacteriales</taxon>
        <taxon>Clostridiaceae</taxon>
        <taxon>Clostridium</taxon>
    </lineage>
</organism>
<evidence type="ECO:0000259" key="7">
    <source>
        <dbReference type="PROSITE" id="PS51379"/>
    </source>
</evidence>
<dbReference type="Pfam" id="PF13370">
    <property type="entry name" value="Fer4_13"/>
    <property type="match status" value="1"/>
</dbReference>
<dbReference type="EMBL" id="BAAACG010000013">
    <property type="protein sequence ID" value="GAA0744021.1"/>
    <property type="molecule type" value="Genomic_DNA"/>
</dbReference>
<evidence type="ECO:0000256" key="4">
    <source>
        <dbReference type="ARBA" id="ARBA00023004"/>
    </source>
</evidence>
<keyword evidence="3 6" id="KW-0249">Electron transport</keyword>
<dbReference type="PROSITE" id="PS51379">
    <property type="entry name" value="4FE4S_FER_2"/>
    <property type="match status" value="1"/>
</dbReference>
<dbReference type="SUPFAM" id="SSF54862">
    <property type="entry name" value="4Fe-4S ferredoxins"/>
    <property type="match status" value="1"/>
</dbReference>
<proteinExistence type="predicted"/>
<dbReference type="PANTHER" id="PTHR36923">
    <property type="entry name" value="FERREDOXIN"/>
    <property type="match status" value="1"/>
</dbReference>
<dbReference type="InterPro" id="IPR051269">
    <property type="entry name" value="Fe-S_cluster_ET"/>
</dbReference>
<protein>
    <recommendedName>
        <fullName evidence="6">Ferredoxin</fullName>
    </recommendedName>
</protein>
<keyword evidence="2 6" id="KW-0479">Metal-binding</keyword>
<keyword evidence="4 6" id="KW-0408">Iron</keyword>
<dbReference type="InterPro" id="IPR001080">
    <property type="entry name" value="3Fe4S_ferredoxin"/>
</dbReference>
<evidence type="ECO:0000313" key="8">
    <source>
        <dbReference type="EMBL" id="GAA0744021.1"/>
    </source>
</evidence>
<gene>
    <name evidence="8" type="ORF">GCM10008906_28400</name>
</gene>
<accession>A0ABP3UX26</accession>
<keyword evidence="9" id="KW-1185">Reference proteome</keyword>
<sequence length="63" mass="6978">MKAEVDKCKCIGCKLCVELSEDVFVMDEDGKAKVAFNPIPPIKEQYAKEAEYACPVDAIKVII</sequence>
<comment type="caution">
    <text evidence="8">The sequence shown here is derived from an EMBL/GenBank/DDBJ whole genome shotgun (WGS) entry which is preliminary data.</text>
</comment>
<dbReference type="Proteomes" id="UP001501510">
    <property type="component" value="Unassembled WGS sequence"/>
</dbReference>
<evidence type="ECO:0000256" key="3">
    <source>
        <dbReference type="ARBA" id="ARBA00022982"/>
    </source>
</evidence>
<evidence type="ECO:0000256" key="6">
    <source>
        <dbReference type="RuleBase" id="RU368020"/>
    </source>
</evidence>
<dbReference type="PANTHER" id="PTHR36923:SF3">
    <property type="entry name" value="FERREDOXIN"/>
    <property type="match status" value="1"/>
</dbReference>
<keyword evidence="1 6" id="KW-0813">Transport</keyword>
<evidence type="ECO:0000256" key="5">
    <source>
        <dbReference type="ARBA" id="ARBA00023014"/>
    </source>
</evidence>